<dbReference type="Pfam" id="PF22675">
    <property type="entry name" value="KH-I_KHDC4-BBP"/>
    <property type="match status" value="1"/>
</dbReference>
<dbReference type="Proteomes" id="UP000786811">
    <property type="component" value="Unassembled WGS sequence"/>
</dbReference>
<evidence type="ECO:0000256" key="1">
    <source>
        <dbReference type="ARBA" id="ARBA00022884"/>
    </source>
</evidence>
<sequence length="362" mass="39216">MYHSYILRSFCIYRNHTRSFSDSSCGAGRNAAGGAGGSSGSGGVRGVTAGGNCDGVERRMVDITRDKPIKVAVRVQVPVRDHPKFNFVGKLLGPKGNSLKRLQEECGCKMAVLGRGSVKDRQKEEELRASGDPKFSHLSEDLHVEISAFATPAEAHARIAYALVEVRRFLVPDYNDDIRQEQMWEMQMMNNTENNPQDLLSSPEDTLSEPAASPVSSTTNGNGTTIDQESSSKLGVTQMSQANGLLIGCRKRPLISSGNRPAMSPIKRTVMSLLARARAAQHKELHQQVGMVSNQTSAALHQSQLNLLAAPAVHTVAQVPQLHLIGSSIPQHTAPRRPPILPAPLPQHQMLGPTIHGVIHTQ</sequence>
<dbReference type="SMART" id="SM00322">
    <property type="entry name" value="KH"/>
    <property type="match status" value="1"/>
</dbReference>
<keyword evidence="1" id="KW-0694">RNA-binding</keyword>
<dbReference type="OrthoDB" id="6777263at2759"/>
<dbReference type="CDD" id="cd22384">
    <property type="entry name" value="KH-I_KHDRBS"/>
    <property type="match status" value="1"/>
</dbReference>
<protein>
    <submittedName>
        <fullName evidence="4">RNA-binding</fullName>
    </submittedName>
</protein>
<feature type="domain" description="K Homology" evidence="3">
    <location>
        <begin position="69"/>
        <end position="165"/>
    </location>
</feature>
<gene>
    <name evidence="4" type="ORF">HICCMSTLAB_LOCUS3587</name>
</gene>
<dbReference type="GO" id="GO:0005634">
    <property type="term" value="C:nucleus"/>
    <property type="evidence" value="ECO:0007669"/>
    <property type="project" value="TreeGrafter"/>
</dbReference>
<name>A0A8J2H7L9_COTCN</name>
<reference evidence="4" key="1">
    <citation type="submission" date="2021-04" db="EMBL/GenBank/DDBJ databases">
        <authorList>
            <person name="Chebbi M.A.C M."/>
        </authorList>
    </citation>
    <scope>NUCLEOTIDE SEQUENCE</scope>
</reference>
<proteinExistence type="predicted"/>
<dbReference type="GO" id="GO:0003729">
    <property type="term" value="F:mRNA binding"/>
    <property type="evidence" value="ECO:0007669"/>
    <property type="project" value="TreeGrafter"/>
</dbReference>
<evidence type="ECO:0000313" key="5">
    <source>
        <dbReference type="Proteomes" id="UP000786811"/>
    </source>
</evidence>
<dbReference type="AlphaFoldDB" id="A0A8J2H7L9"/>
<comment type="caution">
    <text evidence="4">The sequence shown here is derived from an EMBL/GenBank/DDBJ whole genome shotgun (WGS) entry which is preliminary data.</text>
</comment>
<dbReference type="SUPFAM" id="SSF54791">
    <property type="entry name" value="Eukaryotic type KH-domain (KH-domain type I)"/>
    <property type="match status" value="1"/>
</dbReference>
<evidence type="ECO:0000259" key="3">
    <source>
        <dbReference type="SMART" id="SM00322"/>
    </source>
</evidence>
<organism evidence="4 5">
    <name type="scientific">Cotesia congregata</name>
    <name type="common">Parasitoid wasp</name>
    <name type="synonym">Apanteles congregatus</name>
    <dbReference type="NCBI Taxonomy" id="51543"/>
    <lineage>
        <taxon>Eukaryota</taxon>
        <taxon>Metazoa</taxon>
        <taxon>Ecdysozoa</taxon>
        <taxon>Arthropoda</taxon>
        <taxon>Hexapoda</taxon>
        <taxon>Insecta</taxon>
        <taxon>Pterygota</taxon>
        <taxon>Neoptera</taxon>
        <taxon>Endopterygota</taxon>
        <taxon>Hymenoptera</taxon>
        <taxon>Apocrita</taxon>
        <taxon>Ichneumonoidea</taxon>
        <taxon>Braconidae</taxon>
        <taxon>Microgastrinae</taxon>
        <taxon>Cotesia</taxon>
    </lineage>
</organism>
<evidence type="ECO:0000313" key="4">
    <source>
        <dbReference type="EMBL" id="CAG5082530.1"/>
    </source>
</evidence>
<dbReference type="EMBL" id="CAJNRD030001118">
    <property type="protein sequence ID" value="CAG5082530.1"/>
    <property type="molecule type" value="Genomic_DNA"/>
</dbReference>
<keyword evidence="5" id="KW-1185">Reference proteome</keyword>
<accession>A0A8J2H7L9</accession>
<feature type="region of interest" description="Disordered" evidence="2">
    <location>
        <begin position="192"/>
        <end position="233"/>
    </location>
</feature>
<dbReference type="InterPro" id="IPR004087">
    <property type="entry name" value="KH_dom"/>
</dbReference>
<dbReference type="PANTHER" id="PTHR11208:SF140">
    <property type="entry name" value="GH05812P-RELATED"/>
    <property type="match status" value="1"/>
</dbReference>
<feature type="compositionally biased region" description="Polar residues" evidence="2">
    <location>
        <begin position="214"/>
        <end position="233"/>
    </location>
</feature>
<dbReference type="InterPro" id="IPR036612">
    <property type="entry name" value="KH_dom_type_1_sf"/>
</dbReference>
<evidence type="ECO:0000256" key="2">
    <source>
        <dbReference type="SAM" id="MobiDB-lite"/>
    </source>
</evidence>
<dbReference type="GO" id="GO:0000381">
    <property type="term" value="P:regulation of alternative mRNA splicing, via spliceosome"/>
    <property type="evidence" value="ECO:0007669"/>
    <property type="project" value="TreeGrafter"/>
</dbReference>
<dbReference type="Gene3D" id="3.30.1370.10">
    <property type="entry name" value="K Homology domain, type 1"/>
    <property type="match status" value="1"/>
</dbReference>
<dbReference type="InterPro" id="IPR055256">
    <property type="entry name" value="KH_1_KHDC4/BBP-like"/>
</dbReference>
<dbReference type="PANTHER" id="PTHR11208">
    <property type="entry name" value="RNA-BINDING PROTEIN RELATED"/>
    <property type="match status" value="1"/>
</dbReference>
<dbReference type="InterPro" id="IPR045071">
    <property type="entry name" value="BBP-like"/>
</dbReference>